<evidence type="ECO:0000313" key="2">
    <source>
        <dbReference type="Proteomes" id="UP000294071"/>
    </source>
</evidence>
<comment type="caution">
    <text evidence="1">The sequence shown here is derived from an EMBL/GenBank/DDBJ whole genome shotgun (WGS) entry which is preliminary data.</text>
</comment>
<protein>
    <submittedName>
        <fullName evidence="1">Uncharacterized protein</fullName>
    </submittedName>
</protein>
<organism evidence="1 2">
    <name type="scientific">Nocardioides oleivorans</name>
    <dbReference type="NCBI Taxonomy" id="273676"/>
    <lineage>
        <taxon>Bacteria</taxon>
        <taxon>Bacillati</taxon>
        <taxon>Actinomycetota</taxon>
        <taxon>Actinomycetes</taxon>
        <taxon>Propionibacteriales</taxon>
        <taxon>Nocardioidaceae</taxon>
        <taxon>Nocardioides</taxon>
    </lineage>
</organism>
<sequence>MDDPEVDEFLQGFAPGDVRDTIAWLCANGYTLRSHRGDGTFGAEVVYIGEAKVLITVDRSQWMLDIAPRPDAEAWQFDLLIAAQAGRPYVEVFPVPGTRSDVDPLPEQLPDGVSWRETLPGILQWVEREGVRVAVDRARDERSRLMWPQTRER</sequence>
<dbReference type="RefSeq" id="WP_129402051.1">
    <property type="nucleotide sequence ID" value="NZ_SDWT01000003.1"/>
</dbReference>
<evidence type="ECO:0000313" key="1">
    <source>
        <dbReference type="EMBL" id="RYB91156.1"/>
    </source>
</evidence>
<proteinExistence type="predicted"/>
<keyword evidence="2" id="KW-1185">Reference proteome</keyword>
<accession>A0A4Q2RRH6</accession>
<dbReference type="Proteomes" id="UP000294071">
    <property type="component" value="Unassembled WGS sequence"/>
</dbReference>
<dbReference type="AlphaFoldDB" id="A0A4Q2RRH6"/>
<dbReference type="EMBL" id="SDWT01000003">
    <property type="protein sequence ID" value="RYB91156.1"/>
    <property type="molecule type" value="Genomic_DNA"/>
</dbReference>
<name>A0A4Q2RRH6_9ACTN</name>
<reference evidence="1 2" key="1">
    <citation type="submission" date="2019-01" db="EMBL/GenBank/DDBJ databases">
        <title>Novel species of Nocardioides.</title>
        <authorList>
            <person name="Liu Q."/>
            <person name="Xin Y.-H."/>
        </authorList>
    </citation>
    <scope>NUCLEOTIDE SEQUENCE [LARGE SCALE GENOMIC DNA]</scope>
    <source>
        <strain evidence="1 2">CGMCC 4.6882</strain>
    </source>
</reference>
<gene>
    <name evidence="1" type="ORF">EUA93_19745</name>
</gene>
<dbReference type="OrthoDB" id="9848201at2"/>